<protein>
    <submittedName>
        <fullName evidence="8">Predicted arabinose efflux permease, MFS family</fullName>
    </submittedName>
</protein>
<evidence type="ECO:0000256" key="3">
    <source>
        <dbReference type="ARBA" id="ARBA00022692"/>
    </source>
</evidence>
<gene>
    <name evidence="8" type="ORF">SAMN05661109_01664</name>
</gene>
<accession>A0A1H9U5D9</accession>
<dbReference type="InterPro" id="IPR020846">
    <property type="entry name" value="MFS_dom"/>
</dbReference>
<feature type="transmembrane region" description="Helical" evidence="6">
    <location>
        <begin position="381"/>
        <end position="400"/>
    </location>
</feature>
<feature type="transmembrane region" description="Helical" evidence="6">
    <location>
        <begin position="31"/>
        <end position="52"/>
    </location>
</feature>
<evidence type="ECO:0000313" key="9">
    <source>
        <dbReference type="Proteomes" id="UP000198929"/>
    </source>
</evidence>
<dbReference type="PANTHER" id="PTHR43124:SF3">
    <property type="entry name" value="CHLORAMPHENICOL EFFLUX PUMP RV0191"/>
    <property type="match status" value="1"/>
</dbReference>
<feature type="transmembrane region" description="Helical" evidence="6">
    <location>
        <begin position="163"/>
        <end position="185"/>
    </location>
</feature>
<keyword evidence="2" id="KW-1003">Cell membrane</keyword>
<dbReference type="InterPro" id="IPR036259">
    <property type="entry name" value="MFS_trans_sf"/>
</dbReference>
<keyword evidence="4 6" id="KW-1133">Transmembrane helix</keyword>
<feature type="transmembrane region" description="Helical" evidence="6">
    <location>
        <begin position="317"/>
        <end position="337"/>
    </location>
</feature>
<sequence length="418" mass="43676">MASQPHDNSRNHTTAAADAVNAGPTTARTGVSFFVLVSMATVTMMAILSELVPSGILPQLMEGLNITEAQAGNLVGVYAIASALSAIPLIALTVTMPRKRLLLILLVGFALSNFIVAISTTYAMALVGRLLGGVCAGVLWPMIAAFGMKLVPQERAGQATAIIMAGTTVGMSIGVPAMTWVGLSFGWRVEFHTLGVMTVLIFLLMLLVVPEAPGEARSKENSVWTIIRNRGVLLVVLLTLLAVVANYAIYVYITNLVDTIEFPSLALAQILFGIGCFISVFAAARFSDSHLRQLITAMLGLGGLAFLVFAFAGGTVVLAHICFIVWGFGFGALVSVFQAATTRQVKSGKAVATSIQSATFNFSIMIASAAGGAILAQASMITLLIICTVLLAIAAVITFASKGALAPELYDEAEMVAA</sequence>
<dbReference type="PROSITE" id="PS50850">
    <property type="entry name" value="MFS"/>
    <property type="match status" value="1"/>
</dbReference>
<dbReference type="EMBL" id="FOGQ01000007">
    <property type="protein sequence ID" value="SES04542.1"/>
    <property type="molecule type" value="Genomic_DNA"/>
</dbReference>
<feature type="domain" description="Major facilitator superfamily (MFS) profile" evidence="7">
    <location>
        <begin position="35"/>
        <end position="404"/>
    </location>
</feature>
<evidence type="ECO:0000256" key="4">
    <source>
        <dbReference type="ARBA" id="ARBA00022989"/>
    </source>
</evidence>
<evidence type="ECO:0000256" key="5">
    <source>
        <dbReference type="ARBA" id="ARBA00023136"/>
    </source>
</evidence>
<evidence type="ECO:0000313" key="8">
    <source>
        <dbReference type="EMBL" id="SES04542.1"/>
    </source>
</evidence>
<dbReference type="RefSeq" id="WP_197697189.1">
    <property type="nucleotide sequence ID" value="NZ_CP047199.1"/>
</dbReference>
<feature type="transmembrane region" description="Helical" evidence="6">
    <location>
        <begin position="358"/>
        <end position="375"/>
    </location>
</feature>
<organism evidence="8 9">
    <name type="scientific">Corynebacterium cystitidis DSM 20524</name>
    <dbReference type="NCBI Taxonomy" id="1121357"/>
    <lineage>
        <taxon>Bacteria</taxon>
        <taxon>Bacillati</taxon>
        <taxon>Actinomycetota</taxon>
        <taxon>Actinomycetes</taxon>
        <taxon>Mycobacteriales</taxon>
        <taxon>Corynebacteriaceae</taxon>
        <taxon>Corynebacterium</taxon>
    </lineage>
</organism>
<dbReference type="AlphaFoldDB" id="A0A1H9U5D9"/>
<proteinExistence type="predicted"/>
<feature type="transmembrane region" description="Helical" evidence="6">
    <location>
        <begin position="265"/>
        <end position="284"/>
    </location>
</feature>
<keyword evidence="9" id="KW-1185">Reference proteome</keyword>
<evidence type="ECO:0000259" key="7">
    <source>
        <dbReference type="PROSITE" id="PS50850"/>
    </source>
</evidence>
<keyword evidence="3 6" id="KW-0812">Transmembrane</keyword>
<evidence type="ECO:0000256" key="1">
    <source>
        <dbReference type="ARBA" id="ARBA00004651"/>
    </source>
</evidence>
<dbReference type="STRING" id="1121357.SAMN05661109_01664"/>
<dbReference type="Pfam" id="PF07690">
    <property type="entry name" value="MFS_1"/>
    <property type="match status" value="1"/>
</dbReference>
<feature type="transmembrane region" description="Helical" evidence="6">
    <location>
        <begin position="291"/>
        <end position="311"/>
    </location>
</feature>
<evidence type="ECO:0000256" key="2">
    <source>
        <dbReference type="ARBA" id="ARBA00022475"/>
    </source>
</evidence>
<dbReference type="CDD" id="cd17324">
    <property type="entry name" value="MFS_NepI_like"/>
    <property type="match status" value="1"/>
</dbReference>
<feature type="transmembrane region" description="Helical" evidence="6">
    <location>
        <begin position="130"/>
        <end position="151"/>
    </location>
</feature>
<comment type="subcellular location">
    <subcellularLocation>
        <location evidence="1">Cell membrane</location>
        <topology evidence="1">Multi-pass membrane protein</topology>
    </subcellularLocation>
</comment>
<feature type="transmembrane region" description="Helical" evidence="6">
    <location>
        <begin position="72"/>
        <end position="94"/>
    </location>
</feature>
<keyword evidence="5 6" id="KW-0472">Membrane</keyword>
<dbReference type="Proteomes" id="UP000198929">
    <property type="component" value="Unassembled WGS sequence"/>
</dbReference>
<dbReference type="GO" id="GO:0022857">
    <property type="term" value="F:transmembrane transporter activity"/>
    <property type="evidence" value="ECO:0007669"/>
    <property type="project" value="InterPro"/>
</dbReference>
<dbReference type="SUPFAM" id="SSF103473">
    <property type="entry name" value="MFS general substrate transporter"/>
    <property type="match status" value="1"/>
</dbReference>
<reference evidence="9" key="1">
    <citation type="submission" date="2016-10" db="EMBL/GenBank/DDBJ databases">
        <authorList>
            <person name="Varghese N."/>
            <person name="Submissions S."/>
        </authorList>
    </citation>
    <scope>NUCLEOTIDE SEQUENCE [LARGE SCALE GENOMIC DNA]</scope>
    <source>
        <strain evidence="9">DSM 20524</strain>
    </source>
</reference>
<feature type="transmembrane region" description="Helical" evidence="6">
    <location>
        <begin position="191"/>
        <end position="210"/>
    </location>
</feature>
<dbReference type="InterPro" id="IPR050189">
    <property type="entry name" value="MFS_Efflux_Transporters"/>
</dbReference>
<dbReference type="InterPro" id="IPR011701">
    <property type="entry name" value="MFS"/>
</dbReference>
<feature type="transmembrane region" description="Helical" evidence="6">
    <location>
        <begin position="101"/>
        <end position="124"/>
    </location>
</feature>
<evidence type="ECO:0000256" key="6">
    <source>
        <dbReference type="SAM" id="Phobius"/>
    </source>
</evidence>
<feature type="transmembrane region" description="Helical" evidence="6">
    <location>
        <begin position="231"/>
        <end position="253"/>
    </location>
</feature>
<dbReference type="GO" id="GO:0005886">
    <property type="term" value="C:plasma membrane"/>
    <property type="evidence" value="ECO:0007669"/>
    <property type="project" value="UniProtKB-SubCell"/>
</dbReference>
<name>A0A1H9U5D9_9CORY</name>
<dbReference type="Gene3D" id="1.20.1250.20">
    <property type="entry name" value="MFS general substrate transporter like domains"/>
    <property type="match status" value="1"/>
</dbReference>
<dbReference type="PANTHER" id="PTHR43124">
    <property type="entry name" value="PURINE EFFLUX PUMP PBUE"/>
    <property type="match status" value="1"/>
</dbReference>